<dbReference type="AlphaFoldDB" id="A0ABF7R069"/>
<geneLocation type="plasmid" evidence="1 2">
    <name>pRLG203</name>
</geneLocation>
<keyword evidence="2" id="KW-1185">Reference proteome</keyword>
<gene>
    <name evidence="1" type="ordered locus">Rleg2_6353</name>
</gene>
<dbReference type="Proteomes" id="UP000008330">
    <property type="component" value="Plasmid pRLG203"/>
</dbReference>
<organism evidence="1 2">
    <name type="scientific">Rhizobium leguminosarum bv. trifolii (strain WSM2304)</name>
    <dbReference type="NCBI Taxonomy" id="395492"/>
    <lineage>
        <taxon>Bacteria</taxon>
        <taxon>Pseudomonadati</taxon>
        <taxon>Pseudomonadota</taxon>
        <taxon>Alphaproteobacteria</taxon>
        <taxon>Hyphomicrobiales</taxon>
        <taxon>Rhizobiaceae</taxon>
        <taxon>Rhizobium/Agrobacterium group</taxon>
        <taxon>Rhizobium</taxon>
    </lineage>
</organism>
<accession>A0ABF7R069</accession>
<keyword evidence="1" id="KW-0614">Plasmid</keyword>
<dbReference type="KEGG" id="rlt:Rleg2_6353"/>
<proteinExistence type="predicted"/>
<dbReference type="EMBL" id="CP001195">
    <property type="protein sequence ID" value="ACI59717.1"/>
    <property type="molecule type" value="Genomic_DNA"/>
</dbReference>
<evidence type="ECO:0000313" key="1">
    <source>
        <dbReference type="EMBL" id="ACI59717.1"/>
    </source>
</evidence>
<name>A0ABF7R069_RHILW</name>
<sequence>MPLKEHGNSPFMRVHIMNESKQLCRSALRTLDVGFLMGVYEKTETTRRCIGIDRFYWHGTAAVFEFSRRGPFQTQARRKPRLGLQEMVLILRGAAANRAISRRKLIESHSTTPSAPSCPPCQFPERQLGFEMDRGRKLELGDCLGRERDEFFGRVLQVPRIRLASDNHEISAKLHSQADLWRSPAARCGFSSA</sequence>
<reference evidence="1 2" key="1">
    <citation type="journal article" date="2010" name="Stand. Genomic Sci.">
        <title>Complete genome sequence of Rhizobium leguminosarum bv trifolii strain WSM2304, an effective microsymbiont of the South American clover Trifolium polymorphum.</title>
        <authorList>
            <person name="Reeve W."/>
            <person name="O'Hara G."/>
            <person name="Chain P."/>
            <person name="Ardley J."/>
            <person name="Brau L."/>
            <person name="Nandesena K."/>
            <person name="Tiwari R."/>
            <person name="Malfatti S."/>
            <person name="Kiss H."/>
            <person name="Lapidus A."/>
            <person name="Copeland A."/>
            <person name="Nolan M."/>
            <person name="Land M."/>
            <person name="Ivanova N."/>
            <person name="Mavromatis K."/>
            <person name="Markowitz V."/>
            <person name="Kyrpides N."/>
            <person name="Melino V."/>
            <person name="Denton M."/>
            <person name="Yates R."/>
            <person name="Howieson J."/>
        </authorList>
    </citation>
    <scope>NUCLEOTIDE SEQUENCE [LARGE SCALE GENOMIC DNA]</scope>
    <source>
        <strain evidence="1 2">WSM2304</strain>
    </source>
</reference>
<evidence type="ECO:0000313" key="2">
    <source>
        <dbReference type="Proteomes" id="UP000008330"/>
    </source>
</evidence>
<protein>
    <submittedName>
        <fullName evidence="1">Uncharacterized protein</fullName>
    </submittedName>
</protein>